<organism evidence="2 3">
    <name type="scientific">Candidatus Uhrbacteria bacterium RIFCSPLOWO2_01_FULL_47_25</name>
    <dbReference type="NCBI Taxonomy" id="1802402"/>
    <lineage>
        <taxon>Bacteria</taxon>
        <taxon>Candidatus Uhriibacteriota</taxon>
    </lineage>
</organism>
<gene>
    <name evidence="2" type="ORF">A2936_01650</name>
</gene>
<evidence type="ECO:0000313" key="3">
    <source>
        <dbReference type="Proteomes" id="UP000176846"/>
    </source>
</evidence>
<dbReference type="Pfam" id="PF22522">
    <property type="entry name" value="DUF6998"/>
    <property type="match status" value="1"/>
</dbReference>
<proteinExistence type="predicted"/>
<feature type="domain" description="DUF6998" evidence="1">
    <location>
        <begin position="12"/>
        <end position="151"/>
    </location>
</feature>
<comment type="caution">
    <text evidence="2">The sequence shown here is derived from an EMBL/GenBank/DDBJ whole genome shotgun (WGS) entry which is preliminary data.</text>
</comment>
<reference evidence="2 3" key="1">
    <citation type="journal article" date="2016" name="Nat. Commun.">
        <title>Thousands of microbial genomes shed light on interconnected biogeochemical processes in an aquifer system.</title>
        <authorList>
            <person name="Anantharaman K."/>
            <person name="Brown C.T."/>
            <person name="Hug L.A."/>
            <person name="Sharon I."/>
            <person name="Castelle C.J."/>
            <person name="Probst A.J."/>
            <person name="Thomas B.C."/>
            <person name="Singh A."/>
            <person name="Wilkins M.J."/>
            <person name="Karaoz U."/>
            <person name="Brodie E.L."/>
            <person name="Williams K.H."/>
            <person name="Hubbard S.S."/>
            <person name="Banfield J.F."/>
        </authorList>
    </citation>
    <scope>NUCLEOTIDE SEQUENCE [LARGE SCALE GENOMIC DNA]</scope>
</reference>
<name>A0A1F7UTD6_9BACT</name>
<accession>A0A1F7UTD6</accession>
<dbReference type="EMBL" id="MGEK01000027">
    <property type="protein sequence ID" value="OGL81525.1"/>
    <property type="molecule type" value="Genomic_DNA"/>
</dbReference>
<evidence type="ECO:0000259" key="1">
    <source>
        <dbReference type="Pfam" id="PF22522"/>
    </source>
</evidence>
<dbReference type="Proteomes" id="UP000176846">
    <property type="component" value="Unassembled WGS sequence"/>
</dbReference>
<evidence type="ECO:0000313" key="2">
    <source>
        <dbReference type="EMBL" id="OGL81525.1"/>
    </source>
</evidence>
<sequence length="164" mass="18513">MEKVEFTAAVKDVFDACKHLSDISDGARKFTPDGRMVGDIGEVIAKFFFSIELHNVGRYDWDGTYNDRNVQIKTTGGGGTYLKEPPTEGFADGLLMVFFIDRESGEYELVYNGDIQRVWNTLNNVLLDKSGAKIISLNRLRELQTSVSREDIIPGRRNISNEVR</sequence>
<dbReference type="InterPro" id="IPR054267">
    <property type="entry name" value="DUF6998"/>
</dbReference>
<dbReference type="AlphaFoldDB" id="A0A1F7UTD6"/>
<protein>
    <recommendedName>
        <fullName evidence="1">DUF6998 domain-containing protein</fullName>
    </recommendedName>
</protein>